<comment type="similarity">
    <text evidence="1">Belongs to the PI3/PI4-kinase family. Type III PI4K subfamily.</text>
</comment>
<evidence type="ECO:0000313" key="4">
    <source>
        <dbReference type="Proteomes" id="UP000053831"/>
    </source>
</evidence>
<dbReference type="Pfam" id="PF19274">
    <property type="entry name" value="PI4K_N"/>
    <property type="match status" value="1"/>
</dbReference>
<dbReference type="InterPro" id="IPR045495">
    <property type="entry name" value="PI4K_N"/>
</dbReference>
<accession>A0A0M9VV50</accession>
<keyword evidence="3" id="KW-0808">Transferase</keyword>
<evidence type="ECO:0000256" key="1">
    <source>
        <dbReference type="ARBA" id="ARBA00006209"/>
    </source>
</evidence>
<keyword evidence="4" id="KW-1185">Reference proteome</keyword>
<dbReference type="Proteomes" id="UP000053831">
    <property type="component" value="Unassembled WGS sequence"/>
</dbReference>
<protein>
    <submittedName>
        <fullName evidence="3">Phosphatidylinositol 4-kinase STT4</fullName>
    </submittedName>
</protein>
<reference evidence="3 4" key="1">
    <citation type="submission" date="2015-07" db="EMBL/GenBank/DDBJ databases">
        <title>The genome of the fungus Escovopsis weberi, a specialized disease agent of ant agriculture.</title>
        <authorList>
            <person name="de Man T.J."/>
            <person name="Stajich J.E."/>
            <person name="Kubicek C.P."/>
            <person name="Chenthamara K."/>
            <person name="Atanasova L."/>
            <person name="Druzhinina I.S."/>
            <person name="Birnbaum S."/>
            <person name="Barribeau S.M."/>
            <person name="Teiling C."/>
            <person name="Suen G."/>
            <person name="Currie C."/>
            <person name="Gerardo N.M."/>
        </authorList>
    </citation>
    <scope>NUCLEOTIDE SEQUENCE [LARGE SCALE GENOMIC DNA]</scope>
</reference>
<dbReference type="STRING" id="150374.A0A0M9VV50"/>
<feature type="domain" description="PI4-kinase N-terminal" evidence="2">
    <location>
        <begin position="1102"/>
        <end position="1291"/>
    </location>
</feature>
<comment type="caution">
    <text evidence="3">The sequence shown here is derived from an EMBL/GenBank/DDBJ whole genome shotgun (WGS) entry which is preliminary data.</text>
</comment>
<evidence type="ECO:0000259" key="2">
    <source>
        <dbReference type="Pfam" id="PF19274"/>
    </source>
</evidence>
<keyword evidence="3" id="KW-0418">Kinase</keyword>
<name>A0A0M9VV50_ESCWE</name>
<dbReference type="GO" id="GO:0016301">
    <property type="term" value="F:kinase activity"/>
    <property type="evidence" value="ECO:0007669"/>
    <property type="project" value="UniProtKB-KW"/>
</dbReference>
<dbReference type="SUPFAM" id="SSF48371">
    <property type="entry name" value="ARM repeat"/>
    <property type="match status" value="1"/>
</dbReference>
<sequence length="1353" mass="149271">MSRDIRAKALERLASLAAVCPSTATPERSDLDRLCKACHSGGRGRDFSSKSIGSLGRVPMSIREFEVLIALCKTAPNIQSAQSAQRLCYRLIPYIFEAHSQIFVSSPYFRKVDPSPTESLSFHVTAALLSLGSNYSALRESISDGIWRFTNECTKATEALLNPLTGDFEHPHLEDAIRTATIAVALVGFLDAASAQADFWKIGGCLALIQKIRQLLSEPFLVAVESSLSTIRNSHSSARDVKEWKRLMRQYVAADRPMGAMLLQRSFMWLVLSSSSLMVADPELLKTTHILDLLMSKGGKLDFGPDQDVHADFRSIETYASLAVEQMNHIEAGADFVQMAALPQQKLAFAVKSCAIITYMNCALLNDEAADPDLLMTWLQETLEDPHKIVDETLATTVLQCLALICHISPSYSSTVSRLLPRFLVQTVPQGITVAVASKSLAFVLKLLSKDAVISTLYTLGNVLSPGSEDAAAVAAQPNGSAAGDLAPTSIYINRHSTGSAISLTMNGEEEAAIIYGNVVQAICGIATAFNDEKITALAQSMLLQKLNKVNTSVDTQVIAGAATLALSGGQLEFRSLLKLYSRICHSGVVENKDFILGSVRRARTHISARLRRDSPLFDIYWEHLLDSIISLGDAHSHSHAKDSDVQLAAREIGELLHPLAVFMASNDLASEPIENDESYSLLRDAWFNIVVHGFMTTTDCGKKYINDLRMIAVHSPALVASQRSEQVESDIELNTVLRRGSGHEREIMQKRLLSDLIPSKAGDIRSLSYRKVIFLQAAYLVESLRADAGDCTKALTYFLEPSMRKGDVSSTMEGISFAVVDKYLRKTLSGVDPSFSSQYVATQLASIFCGCCHRIERVQQAAFACADQIINHVPSALCHKSSLFALLELLSLLWAGCLEAETDMYTPKSTFTSELGGVTLELSDDYDFRRRTLETLNRKAKVWVNNAINLAPLDIKGLLQTYLSEFHDEGAYGHISLGRSFALELGSIIPSTDNRLQSLDRIGDCNINTASDLIAQYTTRQEYRYGEIMPDRGNELMSFMSVNRRASFVQATENEGANAAAALAHIESKILSKKTTSLDEVRSILRRAAGLLCRGGQDESAVARYLVSIPFALFTKHSIKLGVSLWLGVMNENPRLEAKLLNAIAQQWEFTISRKVGLFHPALAHPDPFFLKMEFAPSELEVLAKRKQLVHDILSPHARLLQFFSSHFNATRLGSPDVQRVFLRMLDLTMDAVKKGPSHPMARELRFQIGLFALQTLRRSTTIGPVVQYRLKDKILTAGLSWFRNSPRWSFGSNIIQLRTEHRLISDVLAALRLVSSIGANTTENAQSLMSKEQLLIVLLESEQTRLTRLAK</sequence>
<dbReference type="OrthoDB" id="10264149at2759"/>
<dbReference type="InterPro" id="IPR016024">
    <property type="entry name" value="ARM-type_fold"/>
</dbReference>
<gene>
    <name evidence="3" type="ORF">ESCO_005542</name>
</gene>
<evidence type="ECO:0000313" key="3">
    <source>
        <dbReference type="EMBL" id="KOS20585.1"/>
    </source>
</evidence>
<organism evidence="3 4">
    <name type="scientific">Escovopsis weberi</name>
    <dbReference type="NCBI Taxonomy" id="150374"/>
    <lineage>
        <taxon>Eukaryota</taxon>
        <taxon>Fungi</taxon>
        <taxon>Dikarya</taxon>
        <taxon>Ascomycota</taxon>
        <taxon>Pezizomycotina</taxon>
        <taxon>Sordariomycetes</taxon>
        <taxon>Hypocreomycetidae</taxon>
        <taxon>Hypocreales</taxon>
        <taxon>Hypocreaceae</taxon>
        <taxon>Escovopsis</taxon>
    </lineage>
</organism>
<proteinExistence type="inferred from homology"/>
<dbReference type="EMBL" id="LGSR01000017">
    <property type="protein sequence ID" value="KOS20585.1"/>
    <property type="molecule type" value="Genomic_DNA"/>
</dbReference>